<feature type="transmembrane region" description="Helical" evidence="3">
    <location>
        <begin position="58"/>
        <end position="75"/>
    </location>
</feature>
<dbReference type="AlphaFoldDB" id="A0A3S0ACB0"/>
<comment type="caution">
    <text evidence="4">The sequence shown here is derived from an EMBL/GenBank/DDBJ whole genome shotgun (WGS) entry which is preliminary data.</text>
</comment>
<feature type="transmembrane region" description="Helical" evidence="3">
    <location>
        <begin position="32"/>
        <end position="51"/>
    </location>
</feature>
<dbReference type="GO" id="GO:0016020">
    <property type="term" value="C:membrane"/>
    <property type="evidence" value="ECO:0007669"/>
    <property type="project" value="InterPro"/>
</dbReference>
<dbReference type="EMBL" id="PXZH01000001">
    <property type="protein sequence ID" value="RST89520.1"/>
    <property type="molecule type" value="Genomic_DNA"/>
</dbReference>
<evidence type="ECO:0000256" key="2">
    <source>
        <dbReference type="ARBA" id="ARBA00022989"/>
    </source>
</evidence>
<dbReference type="PANTHER" id="PTHR37815:SF3">
    <property type="entry name" value="UPF0397 PROTEIN SPR0429"/>
    <property type="match status" value="1"/>
</dbReference>
<dbReference type="InterPro" id="IPR009825">
    <property type="entry name" value="ECF_substrate-spec-like"/>
</dbReference>
<name>A0A3S0ACB0_9ENTE</name>
<protein>
    <recommendedName>
        <fullName evidence="6">ECF transporter S component</fullName>
    </recommendedName>
</protein>
<organism evidence="4 5">
    <name type="scientific">Vagococcus humatus</name>
    <dbReference type="NCBI Taxonomy" id="1889241"/>
    <lineage>
        <taxon>Bacteria</taxon>
        <taxon>Bacillati</taxon>
        <taxon>Bacillota</taxon>
        <taxon>Bacilli</taxon>
        <taxon>Lactobacillales</taxon>
        <taxon>Enterococcaceae</taxon>
        <taxon>Vagococcus</taxon>
    </lineage>
</organism>
<feature type="transmembrane region" description="Helical" evidence="3">
    <location>
        <begin position="143"/>
        <end position="169"/>
    </location>
</feature>
<evidence type="ECO:0000313" key="5">
    <source>
        <dbReference type="Proteomes" id="UP000277864"/>
    </source>
</evidence>
<keyword evidence="2 3" id="KW-1133">Transmembrane helix</keyword>
<reference evidence="4 5" key="1">
    <citation type="submission" date="2018-03" db="EMBL/GenBank/DDBJ databases">
        <authorList>
            <person name="Gulvik C.A."/>
        </authorList>
    </citation>
    <scope>NUCLEOTIDE SEQUENCE [LARGE SCALE GENOMIC DNA]</scope>
    <source>
        <strain evidence="4 5">JCM 31581</strain>
    </source>
</reference>
<evidence type="ECO:0000313" key="4">
    <source>
        <dbReference type="EMBL" id="RST89520.1"/>
    </source>
</evidence>
<feature type="transmembrane region" description="Helical" evidence="3">
    <location>
        <begin position="81"/>
        <end position="99"/>
    </location>
</feature>
<feature type="transmembrane region" description="Helical" evidence="3">
    <location>
        <begin position="106"/>
        <end position="123"/>
    </location>
</feature>
<dbReference type="Proteomes" id="UP000277864">
    <property type="component" value="Unassembled WGS sequence"/>
</dbReference>
<keyword evidence="5" id="KW-1185">Reference proteome</keyword>
<keyword evidence="3" id="KW-0472">Membrane</keyword>
<dbReference type="PANTHER" id="PTHR37815">
    <property type="entry name" value="UPF0397 PROTEIN BC_2624-RELATED"/>
    <property type="match status" value="1"/>
</dbReference>
<evidence type="ECO:0000256" key="1">
    <source>
        <dbReference type="ARBA" id="ARBA00022692"/>
    </source>
</evidence>
<evidence type="ECO:0000256" key="3">
    <source>
        <dbReference type="SAM" id="Phobius"/>
    </source>
</evidence>
<accession>A0A3S0ACB0</accession>
<evidence type="ECO:0008006" key="6">
    <source>
        <dbReference type="Google" id="ProtNLM"/>
    </source>
</evidence>
<dbReference type="OrthoDB" id="2988652at2"/>
<dbReference type="Gene3D" id="1.10.1760.20">
    <property type="match status" value="1"/>
</dbReference>
<dbReference type="Pfam" id="PF07155">
    <property type="entry name" value="ECF-ribofla_trS"/>
    <property type="match status" value="1"/>
</dbReference>
<gene>
    <name evidence="4" type="ORF">C7P63_00090</name>
</gene>
<keyword evidence="1 3" id="KW-0812">Transmembrane</keyword>
<sequence length="180" mass="19000">MKQTSTRSIILMALFATLTVIGTTIRIPMPAAIGAPFIHLGNAVLLLAVLLLGYKKGALAGGLGFAIFDCLNGYAAEAPYFILESFIVGGVAALIFKALHKKEDHLSTILLVAFGAGLAKIGMTFSKNLVLALLMGTKMQAAVVLATTSLPATIVNSLSTLIIVTILYLPLKKIMNQTFH</sequence>
<proteinExistence type="predicted"/>
<dbReference type="RefSeq" id="WP_125942130.1">
    <property type="nucleotide sequence ID" value="NZ_PXZH01000001.1"/>
</dbReference>